<gene>
    <name evidence="1" type="ORF">ECRASSUSDP1_LOCUS13503</name>
</gene>
<sequence length="218" mass="25615">MLVLYFIDLFLIKPPKNTFYIKDLCLGEKNLEKGRTRYSTILISNIRKKYFSKMLQIFSKNKPTVKLELDENIVQRRLTYTIQTCVNNIRFVKQLKVSKITLSSKQFIHFILSGTCLEEFYLKESNVIGPKLKFSCSRTSSLQALLMVWDEISPSEQIRTFSYFETILENLNKCKFSENLNLIFFEKSKLPAEQAKSLELRFIHINVEFDSGHYKGSF</sequence>
<proteinExistence type="predicted"/>
<name>A0AAD1XET3_EUPCR</name>
<evidence type="ECO:0000313" key="2">
    <source>
        <dbReference type="Proteomes" id="UP001295684"/>
    </source>
</evidence>
<evidence type="ECO:0000313" key="1">
    <source>
        <dbReference type="EMBL" id="CAI2372175.1"/>
    </source>
</evidence>
<dbReference type="AlphaFoldDB" id="A0AAD1XET3"/>
<comment type="caution">
    <text evidence="1">The sequence shown here is derived from an EMBL/GenBank/DDBJ whole genome shotgun (WGS) entry which is preliminary data.</text>
</comment>
<reference evidence="1" key="1">
    <citation type="submission" date="2023-07" db="EMBL/GenBank/DDBJ databases">
        <authorList>
            <consortium name="AG Swart"/>
            <person name="Singh M."/>
            <person name="Singh A."/>
            <person name="Seah K."/>
            <person name="Emmerich C."/>
        </authorList>
    </citation>
    <scope>NUCLEOTIDE SEQUENCE</scope>
    <source>
        <strain evidence="1">DP1</strain>
    </source>
</reference>
<dbReference type="Proteomes" id="UP001295684">
    <property type="component" value="Unassembled WGS sequence"/>
</dbReference>
<keyword evidence="2" id="KW-1185">Reference proteome</keyword>
<protein>
    <submittedName>
        <fullName evidence="1">Uncharacterized protein</fullName>
    </submittedName>
</protein>
<dbReference type="EMBL" id="CAMPGE010013442">
    <property type="protein sequence ID" value="CAI2372175.1"/>
    <property type="molecule type" value="Genomic_DNA"/>
</dbReference>
<accession>A0AAD1XET3</accession>
<organism evidence="1 2">
    <name type="scientific">Euplotes crassus</name>
    <dbReference type="NCBI Taxonomy" id="5936"/>
    <lineage>
        <taxon>Eukaryota</taxon>
        <taxon>Sar</taxon>
        <taxon>Alveolata</taxon>
        <taxon>Ciliophora</taxon>
        <taxon>Intramacronucleata</taxon>
        <taxon>Spirotrichea</taxon>
        <taxon>Hypotrichia</taxon>
        <taxon>Euplotida</taxon>
        <taxon>Euplotidae</taxon>
        <taxon>Moneuplotes</taxon>
    </lineage>
</organism>